<dbReference type="FunFam" id="1.20.1250.20:FF:000383">
    <property type="entry name" value="Blast:Monocarboxylate transporter 13"/>
    <property type="match status" value="1"/>
</dbReference>
<evidence type="ECO:0000313" key="4">
    <source>
        <dbReference type="Proteomes" id="UP001107558"/>
    </source>
</evidence>
<dbReference type="Pfam" id="PF07690">
    <property type="entry name" value="MFS_1"/>
    <property type="match status" value="1"/>
</dbReference>
<feature type="transmembrane region" description="Helical" evidence="2">
    <location>
        <begin position="157"/>
        <end position="181"/>
    </location>
</feature>
<feature type="transmembrane region" description="Helical" evidence="2">
    <location>
        <begin position="124"/>
        <end position="145"/>
    </location>
</feature>
<feature type="transmembrane region" description="Helical" evidence="2">
    <location>
        <begin position="480"/>
        <end position="500"/>
    </location>
</feature>
<feature type="transmembrane region" description="Helical" evidence="2">
    <location>
        <begin position="605"/>
        <end position="627"/>
    </location>
</feature>
<feature type="transmembrane region" description="Helical" evidence="2">
    <location>
        <begin position="633"/>
        <end position="653"/>
    </location>
</feature>
<sequence>MKKSSDKISSKKKKNHSDLGPDFIPPDGGFGWMVCVAAGCSNLSTFPVLQQFGLLFRERLSSLHISSSEITTIININQAATSLIGLANGPVFRRFSFRQVALFGSTLVSLAIFFTSFANSFITFLMSFSILYGAGVGLTTSSNSLALNTYFKEKRRIVMGISWSCTALGPIVFPYIVTYLIPNFGVSGTVLIFCGLAMNAICCALLLQPVMWHVKKKPKDFIEQEMLSEIECLYCQTIKKKMQKTGSLFSSQYLFNADEPATPMLAREGWYTPTTKSPRKRSVYSSKISLASKRIGEYDSKKASNQNLAASSKRPSFARVKDLRMSQRILELNQENEPSVTKNMSVGSFKHYKTQPATPMASRNSIILPQINENKYMLDNHSVRSFRQQHSFKGFIGTETDVLTMAKNKLEEYVNSGSENNLLKCTCEDLKQEKLLNIRNKPLVEEEEEEKEDIHSDKKLSLCQKLIVYFDLDLLKDLSYLNIMIGITIANFAELNFSILTPFVLSEFGLNSSQIATCMSILGIADICCRFFIPFVANYTRLENRTFFLIGVVNMAVGRIVLAHFHSFNIALMVALWIGFNKGLRTVFMALCIPSHVEISRLPSAMGIHLLFSGLFYIFFGPIVGFIRDHSNYVITLHCLNITTFTCAISWMIEKYILYKKERKRMNETIIENIELQ</sequence>
<comment type="caution">
    <text evidence="3">The sequence shown here is derived from an EMBL/GenBank/DDBJ whole genome shotgun (WGS) entry which is preliminary data.</text>
</comment>
<organism evidence="3 4">
    <name type="scientific">Polypedilum vanderplanki</name>
    <name type="common">Sleeping chironomid midge</name>
    <dbReference type="NCBI Taxonomy" id="319348"/>
    <lineage>
        <taxon>Eukaryota</taxon>
        <taxon>Metazoa</taxon>
        <taxon>Ecdysozoa</taxon>
        <taxon>Arthropoda</taxon>
        <taxon>Hexapoda</taxon>
        <taxon>Insecta</taxon>
        <taxon>Pterygota</taxon>
        <taxon>Neoptera</taxon>
        <taxon>Endopterygota</taxon>
        <taxon>Diptera</taxon>
        <taxon>Nematocera</taxon>
        <taxon>Chironomoidea</taxon>
        <taxon>Chironomidae</taxon>
        <taxon>Chironominae</taxon>
        <taxon>Polypedilum</taxon>
        <taxon>Polypedilum</taxon>
    </lineage>
</organism>
<feature type="transmembrane region" description="Helical" evidence="2">
    <location>
        <begin position="512"/>
        <end position="533"/>
    </location>
</feature>
<accession>A0A9J6CRD8</accession>
<feature type="transmembrane region" description="Helical" evidence="2">
    <location>
        <begin position="100"/>
        <end position="118"/>
    </location>
</feature>
<keyword evidence="2" id="KW-0812">Transmembrane</keyword>
<gene>
    <name evidence="3" type="ORF">PVAND_013657</name>
</gene>
<feature type="transmembrane region" description="Helical" evidence="2">
    <location>
        <begin position="187"/>
        <end position="207"/>
    </location>
</feature>
<dbReference type="Gene3D" id="1.20.1250.20">
    <property type="entry name" value="MFS general substrate transporter like domains"/>
    <property type="match status" value="2"/>
</dbReference>
<keyword evidence="2" id="KW-1133">Transmembrane helix</keyword>
<dbReference type="EMBL" id="JADBJN010000001">
    <property type="protein sequence ID" value="KAG5684423.1"/>
    <property type="molecule type" value="Genomic_DNA"/>
</dbReference>
<keyword evidence="4" id="KW-1185">Reference proteome</keyword>
<evidence type="ECO:0008006" key="5">
    <source>
        <dbReference type="Google" id="ProtNLM"/>
    </source>
</evidence>
<keyword evidence="2" id="KW-0472">Membrane</keyword>
<dbReference type="InterPro" id="IPR011701">
    <property type="entry name" value="MFS"/>
</dbReference>
<dbReference type="AlphaFoldDB" id="A0A9J6CRD8"/>
<dbReference type="OrthoDB" id="410267at2759"/>
<protein>
    <recommendedName>
        <fullName evidence="5">Monocarboxylate transporter</fullName>
    </recommendedName>
</protein>
<dbReference type="SUPFAM" id="SSF103473">
    <property type="entry name" value="MFS general substrate transporter"/>
    <property type="match status" value="1"/>
</dbReference>
<dbReference type="GO" id="GO:0008028">
    <property type="term" value="F:monocarboxylic acid transmembrane transporter activity"/>
    <property type="evidence" value="ECO:0007669"/>
    <property type="project" value="TreeGrafter"/>
</dbReference>
<dbReference type="PANTHER" id="PTHR11360:SF8">
    <property type="entry name" value="BCDNA.LD28120-RELATED"/>
    <property type="match status" value="1"/>
</dbReference>
<evidence type="ECO:0000256" key="1">
    <source>
        <dbReference type="SAM" id="MobiDB-lite"/>
    </source>
</evidence>
<reference evidence="3" key="1">
    <citation type="submission" date="2021-03" db="EMBL/GenBank/DDBJ databases">
        <title>Chromosome level genome of the anhydrobiotic midge Polypedilum vanderplanki.</title>
        <authorList>
            <person name="Yoshida Y."/>
            <person name="Kikawada T."/>
            <person name="Gusev O."/>
        </authorList>
    </citation>
    <scope>NUCLEOTIDE SEQUENCE</scope>
    <source>
        <strain evidence="3">NIAS01</strain>
        <tissue evidence="3">Whole body or cell culture</tissue>
    </source>
</reference>
<feature type="region of interest" description="Disordered" evidence="1">
    <location>
        <begin position="1"/>
        <end position="20"/>
    </location>
</feature>
<dbReference type="InterPro" id="IPR036259">
    <property type="entry name" value="MFS_trans_sf"/>
</dbReference>
<dbReference type="PANTHER" id="PTHR11360">
    <property type="entry name" value="MONOCARBOXYLATE TRANSPORTER"/>
    <property type="match status" value="1"/>
</dbReference>
<name>A0A9J6CRD8_POLVA</name>
<evidence type="ECO:0000313" key="3">
    <source>
        <dbReference type="EMBL" id="KAG5684423.1"/>
    </source>
</evidence>
<evidence type="ECO:0000256" key="2">
    <source>
        <dbReference type="SAM" id="Phobius"/>
    </source>
</evidence>
<dbReference type="Proteomes" id="UP001107558">
    <property type="component" value="Chromosome 1"/>
</dbReference>
<proteinExistence type="predicted"/>
<dbReference type="InterPro" id="IPR050327">
    <property type="entry name" value="Proton-linked_MCT"/>
</dbReference>